<keyword evidence="1" id="KW-1133">Transmembrane helix</keyword>
<protein>
    <recommendedName>
        <fullName evidence="4">DUF2975 domain-containing protein</fullName>
    </recommendedName>
</protein>
<evidence type="ECO:0000313" key="3">
    <source>
        <dbReference type="Proteomes" id="UP001478817"/>
    </source>
</evidence>
<evidence type="ECO:0008006" key="4">
    <source>
        <dbReference type="Google" id="ProtNLM"/>
    </source>
</evidence>
<keyword evidence="3" id="KW-1185">Reference proteome</keyword>
<dbReference type="RefSeq" id="WP_349182784.1">
    <property type="nucleotide sequence ID" value="NZ_JBBNGS010000013.1"/>
</dbReference>
<dbReference type="Proteomes" id="UP001478817">
    <property type="component" value="Unassembled WGS sequence"/>
</dbReference>
<dbReference type="EMBL" id="JBBNGS010000013">
    <property type="protein sequence ID" value="MEQ2638154.1"/>
    <property type="molecule type" value="Genomic_DNA"/>
</dbReference>
<feature type="transmembrane region" description="Helical" evidence="1">
    <location>
        <begin position="46"/>
        <end position="71"/>
    </location>
</feature>
<sequence length="157" mass="16846">MKKNVLIANAVVWAILLAGCAAFQVWYRSGEVIDTYYAVMESTFLQVMAVESGPVILFAVGALLGLLFVELKKIKLGRGARNALRVVSVLFLVVLVLSLVPVLFGIGLTAPMVIVVYLGMAAPAVIVILGFLYAMGLAEVDPSKKGPFAKYLPDDDE</sequence>
<gene>
    <name evidence="2" type="ORF">AAAT05_07360</name>
</gene>
<reference evidence="2 3" key="1">
    <citation type="submission" date="2024-04" db="EMBL/GenBank/DDBJ databases">
        <title>Human intestinal bacterial collection.</title>
        <authorList>
            <person name="Pauvert C."/>
            <person name="Hitch T.C.A."/>
            <person name="Clavel T."/>
        </authorList>
    </citation>
    <scope>NUCLEOTIDE SEQUENCE [LARGE SCALE GENOMIC DNA]</scope>
    <source>
        <strain evidence="2 3">CLA-AA-H197</strain>
    </source>
</reference>
<feature type="transmembrane region" description="Helical" evidence="1">
    <location>
        <begin position="83"/>
        <end position="108"/>
    </location>
</feature>
<evidence type="ECO:0000313" key="2">
    <source>
        <dbReference type="EMBL" id="MEQ2638154.1"/>
    </source>
</evidence>
<name>A0ABV1IGY1_9ACTN</name>
<keyword evidence="1" id="KW-0472">Membrane</keyword>
<organism evidence="2 3">
    <name type="scientific">Paratractidigestivibacter faecalis</name>
    <dbReference type="NCBI Taxonomy" id="2292441"/>
    <lineage>
        <taxon>Bacteria</taxon>
        <taxon>Bacillati</taxon>
        <taxon>Actinomycetota</taxon>
        <taxon>Coriobacteriia</taxon>
        <taxon>Coriobacteriales</taxon>
        <taxon>Atopobiaceae</taxon>
        <taxon>Paratractidigestivibacter</taxon>
    </lineage>
</organism>
<feature type="transmembrane region" description="Helical" evidence="1">
    <location>
        <begin position="114"/>
        <end position="135"/>
    </location>
</feature>
<proteinExistence type="predicted"/>
<dbReference type="PROSITE" id="PS51257">
    <property type="entry name" value="PROKAR_LIPOPROTEIN"/>
    <property type="match status" value="1"/>
</dbReference>
<comment type="caution">
    <text evidence="2">The sequence shown here is derived from an EMBL/GenBank/DDBJ whole genome shotgun (WGS) entry which is preliminary data.</text>
</comment>
<evidence type="ECO:0000256" key="1">
    <source>
        <dbReference type="SAM" id="Phobius"/>
    </source>
</evidence>
<keyword evidence="1" id="KW-0812">Transmembrane</keyword>
<accession>A0ABV1IGY1</accession>